<proteinExistence type="predicted"/>
<evidence type="ECO:0000313" key="4">
    <source>
        <dbReference type="Proteomes" id="UP000239263"/>
    </source>
</evidence>
<keyword evidence="1" id="KW-1133">Transmembrane helix</keyword>
<feature type="transmembrane region" description="Helical" evidence="1">
    <location>
        <begin position="167"/>
        <end position="186"/>
    </location>
</feature>
<dbReference type="RefSeq" id="WP_105055882.1">
    <property type="nucleotide sequence ID" value="NZ_CAWNRT010000002.1"/>
</dbReference>
<keyword evidence="1" id="KW-0472">Membrane</keyword>
<feature type="domain" description="KAP NTPase" evidence="2">
    <location>
        <begin position="25"/>
        <end position="390"/>
    </location>
</feature>
<comment type="caution">
    <text evidence="3">The sequence shown here is derived from an EMBL/GenBank/DDBJ whole genome shotgun (WGS) entry which is preliminary data.</text>
</comment>
<gene>
    <name evidence="3" type="ORF">BTO22_12840</name>
</gene>
<evidence type="ECO:0000259" key="2">
    <source>
        <dbReference type="Pfam" id="PF07693"/>
    </source>
</evidence>
<dbReference type="Pfam" id="PF07693">
    <property type="entry name" value="KAP_NTPase"/>
    <property type="match status" value="1"/>
</dbReference>
<feature type="non-terminal residue" evidence="3">
    <location>
        <position position="1041"/>
    </location>
</feature>
<evidence type="ECO:0000313" key="3">
    <source>
        <dbReference type="EMBL" id="PQJ84419.1"/>
    </source>
</evidence>
<reference evidence="3 4" key="1">
    <citation type="submission" date="2016-12" db="EMBL/GenBank/DDBJ databases">
        <title>Diversity of luminous bacteria.</title>
        <authorList>
            <person name="Yoshizawa S."/>
            <person name="Kogure K."/>
        </authorList>
    </citation>
    <scope>NUCLEOTIDE SEQUENCE [LARGE SCALE GENOMIC DNA]</scope>
    <source>
        <strain evidence="3 4">ATCC 33715</strain>
    </source>
</reference>
<evidence type="ECO:0000256" key="1">
    <source>
        <dbReference type="SAM" id="Phobius"/>
    </source>
</evidence>
<dbReference type="InterPro" id="IPR027417">
    <property type="entry name" value="P-loop_NTPase"/>
</dbReference>
<feature type="transmembrane region" description="Helical" evidence="1">
    <location>
        <begin position="128"/>
        <end position="147"/>
    </location>
</feature>
<dbReference type="SUPFAM" id="SSF52540">
    <property type="entry name" value="P-loop containing nucleoside triphosphate hydrolases"/>
    <property type="match status" value="1"/>
</dbReference>
<dbReference type="InterPro" id="IPR011646">
    <property type="entry name" value="KAP_P-loop"/>
</dbReference>
<protein>
    <recommendedName>
        <fullName evidence="2">KAP NTPase domain-containing protein</fullName>
    </recommendedName>
</protein>
<sequence length="1041" mass="120838">MKYQIEKPSTQDLFGSKGHENTAFAIKDTIENHSNIHLIGLEGELGAGKSTVLNLLKSQLDTNKYKFIEFDVEKYHHSSTKSSLIKVVSTELNKLYGNDREISKKINEAKNLALGNTFSYEKNVNSKIHWITLLFVISLLMMVRTLQPALNYFFEKDNTQWFNLEHLLSLSLGFSPLIIAAFLILAPKITKFTWVPKFLTNLIKNLPPVGNALKRNSTDTISETLLVNKEVSSIELENAFTQFIQTIPQNEVIILIVDNLDRVDSKKVKEIWSDLEVFTSLSTENSLTIIVPYSGSHISIALSSDKDKSEDSTKSGQEFISKRMPVIFRAPPIVSAGWREPFSTFWLETLIKNKGKDATSDLIDLWSSTLESGQVTPRFLKKHINDIATTLLSNTISSPAPESCSAYILICRINNIPVTTFLSSIIDDNHQFRNKLEATKRILRRYVGNDNWITEIMSIHYQTDKDIAKAELLIEPMKSAINQYDDYEILSLSNIYGFDVEFRKYIRTVESYDLVRLLDLIIYHRDYENKDEDDKKSRTAWAESWLEDINFSLLESKNDTHIDNYDEDLISSFNNLISSGIDINTIRIENEMEHSLKSLPIYFEQDDKEQLNLTNVIYNYSSIVNKIPKRVSDYNDDFFSYVLWPNRNKFPKWDIVKNLKSNNNSTIKFIDDNQMHFDMLDYFKEISKFKQITNDDIYKIKTTTLELLDFTGDLAYILPYTSDWYNKNEIQGIVYDLIEKVNLNEDDNYWLSILLAYTVENNAFSSQFKITRNSNRQQIISEYITEKFDYENKDNELLLKLFSYSTSSTKIINAYSDENLKPLIRDIVLDLIDNSKIYSLNINDCYIEKYDLYKEIINNPLDHLAWLSVWLPHGLKQFEEWHPDLIEDILNCNQNKFLDSVWGLLNETHNTEYWNNIINNVSNEHKFIYYFNEKNKTLKKPSIIADAIIIYLEGIEEESEISNIITPLISMLPKPSTNRVINNVNRLMLDRTLPIDKKILLINTFGNDIKVQNQNKENVQDQILLIAEKINNQLTSGWLTN</sequence>
<dbReference type="AlphaFoldDB" id="A0A2S7X332"/>
<dbReference type="Proteomes" id="UP000239263">
    <property type="component" value="Unassembled WGS sequence"/>
</dbReference>
<keyword evidence="1" id="KW-0812">Transmembrane</keyword>
<accession>A0A2S7X332</accession>
<dbReference type="EMBL" id="MSCO01000002">
    <property type="protein sequence ID" value="PQJ84419.1"/>
    <property type="molecule type" value="Genomic_DNA"/>
</dbReference>
<name>A0A2S7X332_9GAMM</name>
<dbReference type="OrthoDB" id="6774658at2"/>
<organism evidence="3 4">
    <name type="scientific">Aliivibrio sifiae</name>
    <dbReference type="NCBI Taxonomy" id="566293"/>
    <lineage>
        <taxon>Bacteria</taxon>
        <taxon>Pseudomonadati</taxon>
        <taxon>Pseudomonadota</taxon>
        <taxon>Gammaproteobacteria</taxon>
        <taxon>Vibrionales</taxon>
        <taxon>Vibrionaceae</taxon>
        <taxon>Aliivibrio</taxon>
    </lineage>
</organism>